<protein>
    <submittedName>
        <fullName evidence="1">Uncharacterized protein</fullName>
    </submittedName>
</protein>
<gene>
    <name evidence="1" type="ORF">METZ01_LOCUS276138</name>
</gene>
<reference evidence="1" key="1">
    <citation type="submission" date="2018-05" db="EMBL/GenBank/DDBJ databases">
        <authorList>
            <person name="Lanie J.A."/>
            <person name="Ng W.-L."/>
            <person name="Kazmierczak K.M."/>
            <person name="Andrzejewski T.M."/>
            <person name="Davidsen T.M."/>
            <person name="Wayne K.J."/>
            <person name="Tettelin H."/>
            <person name="Glass J.I."/>
            <person name="Rusch D."/>
            <person name="Podicherti R."/>
            <person name="Tsui H.-C.T."/>
            <person name="Winkler M.E."/>
        </authorList>
    </citation>
    <scope>NUCLEOTIDE SEQUENCE</scope>
</reference>
<proteinExistence type="predicted"/>
<dbReference type="EMBL" id="UINC01080391">
    <property type="protein sequence ID" value="SVC23284.1"/>
    <property type="molecule type" value="Genomic_DNA"/>
</dbReference>
<name>A0A382KE51_9ZZZZ</name>
<dbReference type="AlphaFoldDB" id="A0A382KE51"/>
<sequence length="81" mass="8458">MGVEALTVPRRLRTEFVAKSPKLLVPAAATGDRSPRAALPDAAELNRIVARCHEFDLEPSSTGLGFSTAILSGPAAEQIGS</sequence>
<evidence type="ECO:0000313" key="1">
    <source>
        <dbReference type="EMBL" id="SVC23284.1"/>
    </source>
</evidence>
<accession>A0A382KE51</accession>
<organism evidence="1">
    <name type="scientific">marine metagenome</name>
    <dbReference type="NCBI Taxonomy" id="408172"/>
    <lineage>
        <taxon>unclassified sequences</taxon>
        <taxon>metagenomes</taxon>
        <taxon>ecological metagenomes</taxon>
    </lineage>
</organism>